<comment type="similarity">
    <text evidence="5 6">Belongs to the class I-like SAM-binding methyltransferase superfamily. C5-methyltransferase family.</text>
</comment>
<organism evidence="8 9">
    <name type="scientific">Ruminiclostridium papyrosolvens C7</name>
    <dbReference type="NCBI Taxonomy" id="1330534"/>
    <lineage>
        <taxon>Bacteria</taxon>
        <taxon>Bacillati</taxon>
        <taxon>Bacillota</taxon>
        <taxon>Clostridia</taxon>
        <taxon>Eubacteriales</taxon>
        <taxon>Oscillospiraceae</taxon>
        <taxon>Ruminiclostridium</taxon>
    </lineage>
</organism>
<dbReference type="STRING" id="1330534.L323_01675"/>
<dbReference type="GO" id="GO:0003677">
    <property type="term" value="F:DNA binding"/>
    <property type="evidence" value="ECO:0007669"/>
    <property type="project" value="TreeGrafter"/>
</dbReference>
<gene>
    <name evidence="8" type="ORF">L323_01675</name>
</gene>
<dbReference type="PROSITE" id="PS00094">
    <property type="entry name" value="C5_MTASE_1"/>
    <property type="match status" value="1"/>
</dbReference>
<dbReference type="Proteomes" id="UP000016860">
    <property type="component" value="Unassembled WGS sequence"/>
</dbReference>
<keyword evidence="1 5" id="KW-0489">Methyltransferase</keyword>
<dbReference type="OrthoDB" id="9813719at2"/>
<dbReference type="GO" id="GO:0032259">
    <property type="term" value="P:methylation"/>
    <property type="evidence" value="ECO:0007669"/>
    <property type="project" value="UniProtKB-KW"/>
</dbReference>
<dbReference type="PRINTS" id="PR00105">
    <property type="entry name" value="C5METTRFRASE"/>
</dbReference>
<evidence type="ECO:0000256" key="5">
    <source>
        <dbReference type="PROSITE-ProRule" id="PRU01016"/>
    </source>
</evidence>
<reference evidence="8 9" key="1">
    <citation type="journal article" date="2013" name="Genome Announc.">
        <title>Draft Genome Sequence of the Cellulolytic Bacterium Clostridium papyrosolvens C7 (ATCC 700395).</title>
        <authorList>
            <person name="Zepeda V."/>
            <person name="Dassa B."/>
            <person name="Borovok I."/>
            <person name="Lamed R."/>
            <person name="Bayer E.A."/>
            <person name="Cate J.H."/>
        </authorList>
    </citation>
    <scope>NUCLEOTIDE SEQUENCE [LARGE SCALE GENOMIC DNA]</scope>
    <source>
        <strain evidence="8 9">C7</strain>
    </source>
</reference>
<evidence type="ECO:0000256" key="2">
    <source>
        <dbReference type="ARBA" id="ARBA00022679"/>
    </source>
</evidence>
<accession>U4R771</accession>
<dbReference type="EC" id="2.1.1.37" evidence="7"/>
<dbReference type="Pfam" id="PF00145">
    <property type="entry name" value="DNA_methylase"/>
    <property type="match status" value="1"/>
</dbReference>
<dbReference type="PATRIC" id="fig|1330534.3.peg.335"/>
<protein>
    <recommendedName>
        <fullName evidence="7">Cytosine-specific methyltransferase</fullName>
        <ecNumber evidence="7">2.1.1.37</ecNumber>
    </recommendedName>
</protein>
<dbReference type="NCBIfam" id="TIGR00675">
    <property type="entry name" value="dcm"/>
    <property type="match status" value="1"/>
</dbReference>
<dbReference type="InterPro" id="IPR050390">
    <property type="entry name" value="C5-Methyltransferase"/>
</dbReference>
<proteinExistence type="inferred from homology"/>
<dbReference type="Gene3D" id="3.40.50.150">
    <property type="entry name" value="Vaccinia Virus protein VP39"/>
    <property type="match status" value="1"/>
</dbReference>
<keyword evidence="4" id="KW-0680">Restriction system</keyword>
<comment type="catalytic activity">
    <reaction evidence="7">
        <text>a 2'-deoxycytidine in DNA + S-adenosyl-L-methionine = a 5-methyl-2'-deoxycytidine in DNA + S-adenosyl-L-homocysteine + H(+)</text>
        <dbReference type="Rhea" id="RHEA:13681"/>
        <dbReference type="Rhea" id="RHEA-COMP:11369"/>
        <dbReference type="Rhea" id="RHEA-COMP:11370"/>
        <dbReference type="ChEBI" id="CHEBI:15378"/>
        <dbReference type="ChEBI" id="CHEBI:57856"/>
        <dbReference type="ChEBI" id="CHEBI:59789"/>
        <dbReference type="ChEBI" id="CHEBI:85452"/>
        <dbReference type="ChEBI" id="CHEBI:85454"/>
        <dbReference type="EC" id="2.1.1.37"/>
    </reaction>
</comment>
<dbReference type="AlphaFoldDB" id="U4R771"/>
<dbReference type="InterPro" id="IPR001525">
    <property type="entry name" value="C5_MeTfrase"/>
</dbReference>
<name>U4R771_9FIRM</name>
<evidence type="ECO:0000313" key="8">
    <source>
        <dbReference type="EMBL" id="EPR13997.1"/>
    </source>
</evidence>
<dbReference type="GO" id="GO:0044027">
    <property type="term" value="P:negative regulation of gene expression via chromosomal CpG island methylation"/>
    <property type="evidence" value="ECO:0007669"/>
    <property type="project" value="TreeGrafter"/>
</dbReference>
<dbReference type="InterPro" id="IPR029063">
    <property type="entry name" value="SAM-dependent_MTases_sf"/>
</dbReference>
<dbReference type="PANTHER" id="PTHR10629:SF52">
    <property type="entry name" value="DNA (CYTOSINE-5)-METHYLTRANSFERASE 1"/>
    <property type="match status" value="1"/>
</dbReference>
<keyword evidence="2 5" id="KW-0808">Transferase</keyword>
<evidence type="ECO:0000256" key="1">
    <source>
        <dbReference type="ARBA" id="ARBA00022603"/>
    </source>
</evidence>
<dbReference type="GO" id="GO:0009307">
    <property type="term" value="P:DNA restriction-modification system"/>
    <property type="evidence" value="ECO:0007669"/>
    <property type="project" value="UniProtKB-KW"/>
</dbReference>
<dbReference type="EMBL" id="ATAY01000010">
    <property type="protein sequence ID" value="EPR13997.1"/>
    <property type="molecule type" value="Genomic_DNA"/>
</dbReference>
<dbReference type="PROSITE" id="PS51679">
    <property type="entry name" value="SAM_MT_C5"/>
    <property type="match status" value="1"/>
</dbReference>
<dbReference type="Gene3D" id="3.90.120.10">
    <property type="entry name" value="DNA Methylase, subunit A, domain 2"/>
    <property type="match status" value="1"/>
</dbReference>
<dbReference type="PROSITE" id="PS00095">
    <property type="entry name" value="C5_MTASE_2"/>
    <property type="match status" value="1"/>
</dbReference>
<keyword evidence="3 5" id="KW-0949">S-adenosyl-L-methionine</keyword>
<sequence>MPYAIDLFCGAGGMSEGIIQAGFDILFSNDINIDVEKTYVNRHKQLGLIQGQNTYFHRGDIRDLTGTFITNCISSLDIFTSGKTQVPEKIDAIFGGPPCQGFSRAGKRDKNDPRNMLFKEYLRVISEMMPRYVIMENVEGFTDTTLDDFVGLNGNKYPDNSLVPEILLNEFKEIGYSTLEPRILDASDYGVPQKRRRVIFIAYLNGLSAPIYPQPTCKDDEKVSLVQAIGDLIIDKNLREKTNPKLTVFQQESINGRTKDTNNKFPKKQSKTPNCEIAKHQPIIVERFSLYKEGEDTNALIRRIQREGIDLKNKPHLVAECVKKLHNKYTGPEIIKLFGEAKADKDLITALITKKAARTKLNRNSPSLTVLTLPDDYISPFENRIFTVRELARLQSFDDSFVFLGKRTTGGQRRKLEVPQYTQVGNAVPPLLARAIASQIFKVLTEK</sequence>
<evidence type="ECO:0000256" key="7">
    <source>
        <dbReference type="RuleBase" id="RU000417"/>
    </source>
</evidence>
<dbReference type="RefSeq" id="WP_020813983.1">
    <property type="nucleotide sequence ID" value="NZ_ATAY01000010.1"/>
</dbReference>
<dbReference type="InterPro" id="IPR018117">
    <property type="entry name" value="C5_DNA_meth_AS"/>
</dbReference>
<evidence type="ECO:0000256" key="6">
    <source>
        <dbReference type="RuleBase" id="RU000416"/>
    </source>
</evidence>
<dbReference type="InterPro" id="IPR031303">
    <property type="entry name" value="C5_meth_CS"/>
</dbReference>
<feature type="active site" evidence="5">
    <location>
        <position position="99"/>
    </location>
</feature>
<dbReference type="PANTHER" id="PTHR10629">
    <property type="entry name" value="CYTOSINE-SPECIFIC METHYLTRANSFERASE"/>
    <property type="match status" value="1"/>
</dbReference>
<dbReference type="REBASE" id="70735">
    <property type="entry name" value="M.CpaC7ORF1675P"/>
</dbReference>
<evidence type="ECO:0000256" key="4">
    <source>
        <dbReference type="ARBA" id="ARBA00022747"/>
    </source>
</evidence>
<dbReference type="SUPFAM" id="SSF53335">
    <property type="entry name" value="S-adenosyl-L-methionine-dependent methyltransferases"/>
    <property type="match status" value="1"/>
</dbReference>
<evidence type="ECO:0000313" key="9">
    <source>
        <dbReference type="Proteomes" id="UP000016860"/>
    </source>
</evidence>
<evidence type="ECO:0000256" key="3">
    <source>
        <dbReference type="ARBA" id="ARBA00022691"/>
    </source>
</evidence>
<dbReference type="GO" id="GO:0003886">
    <property type="term" value="F:DNA (cytosine-5-)-methyltransferase activity"/>
    <property type="evidence" value="ECO:0007669"/>
    <property type="project" value="UniProtKB-EC"/>
</dbReference>
<comment type="caution">
    <text evidence="8">The sequence shown here is derived from an EMBL/GenBank/DDBJ whole genome shotgun (WGS) entry which is preliminary data.</text>
</comment>